<keyword evidence="14" id="KW-1185">Reference proteome</keyword>
<keyword evidence="5 10" id="KW-0997">Cell inner membrane</keyword>
<dbReference type="PIRSF" id="PIRSF002786">
    <property type="entry name" value="XcpX"/>
    <property type="match status" value="1"/>
</dbReference>
<dbReference type="Pfam" id="PF21687">
    <property type="entry name" value="T2SSK_1st"/>
    <property type="match status" value="1"/>
</dbReference>
<keyword evidence="8" id="KW-1133">Transmembrane helix</keyword>
<evidence type="ECO:0000256" key="4">
    <source>
        <dbReference type="ARBA" id="ARBA00022475"/>
    </source>
</evidence>
<evidence type="ECO:0000256" key="5">
    <source>
        <dbReference type="ARBA" id="ARBA00022519"/>
    </source>
</evidence>
<dbReference type="InterPro" id="IPR038072">
    <property type="entry name" value="GspK_central_sf"/>
</dbReference>
<evidence type="ECO:0000256" key="8">
    <source>
        <dbReference type="ARBA" id="ARBA00022989"/>
    </source>
</evidence>
<comment type="similarity">
    <text evidence="2 10">Belongs to the GSP K family.</text>
</comment>
<reference evidence="14" key="1">
    <citation type="journal article" date="2019" name="Int. J. Syst. Evol. Microbiol.">
        <title>The Global Catalogue of Microorganisms (GCM) 10K type strain sequencing project: providing services to taxonomists for standard genome sequencing and annotation.</title>
        <authorList>
            <consortium name="The Broad Institute Genomics Platform"/>
            <consortium name="The Broad Institute Genome Sequencing Center for Infectious Disease"/>
            <person name="Wu L."/>
            <person name="Ma J."/>
        </authorList>
    </citation>
    <scope>NUCLEOTIDE SEQUENCE [LARGE SCALE GENOMIC DNA]</scope>
    <source>
        <strain evidence="14">JCM 13476</strain>
    </source>
</reference>
<dbReference type="InterPro" id="IPR049031">
    <property type="entry name" value="T2SSK_SAM-like_1st"/>
</dbReference>
<keyword evidence="6" id="KW-0812">Transmembrane</keyword>
<evidence type="ECO:0000256" key="7">
    <source>
        <dbReference type="ARBA" id="ARBA00022927"/>
    </source>
</evidence>
<evidence type="ECO:0000256" key="3">
    <source>
        <dbReference type="ARBA" id="ARBA00022448"/>
    </source>
</evidence>
<accession>A0ABP3ID00</accession>
<evidence type="ECO:0000259" key="12">
    <source>
        <dbReference type="Pfam" id="PF21687"/>
    </source>
</evidence>
<name>A0ABP3ID00_9CAUL</name>
<evidence type="ECO:0000313" key="13">
    <source>
        <dbReference type="EMBL" id="GAA0398161.1"/>
    </source>
</evidence>
<dbReference type="PANTHER" id="PTHR38831">
    <property type="entry name" value="TYPE II SECRETION SYSTEM PROTEIN K"/>
    <property type="match status" value="1"/>
</dbReference>
<evidence type="ECO:0000259" key="11">
    <source>
        <dbReference type="Pfam" id="PF03934"/>
    </source>
</evidence>
<dbReference type="InterPro" id="IPR005628">
    <property type="entry name" value="GspK"/>
</dbReference>
<evidence type="ECO:0000256" key="10">
    <source>
        <dbReference type="PIRNR" id="PIRNR002786"/>
    </source>
</evidence>
<feature type="domain" description="T2SS protein K second SAM-like" evidence="11">
    <location>
        <begin position="219"/>
        <end position="271"/>
    </location>
</feature>
<feature type="domain" description="T2SS protein K first SAM-like" evidence="12">
    <location>
        <begin position="102"/>
        <end position="212"/>
    </location>
</feature>
<dbReference type="Gene3D" id="3.30.1300.30">
    <property type="entry name" value="GSPII I/J protein-like"/>
    <property type="match status" value="1"/>
</dbReference>
<dbReference type="PANTHER" id="PTHR38831:SF1">
    <property type="entry name" value="TYPE II SECRETION SYSTEM PROTEIN K-RELATED"/>
    <property type="match status" value="1"/>
</dbReference>
<dbReference type="Gene3D" id="1.10.40.60">
    <property type="entry name" value="EpsJ-like"/>
    <property type="match status" value="2"/>
</dbReference>
<comment type="subcellular location">
    <subcellularLocation>
        <location evidence="1 10">Cell inner membrane</location>
    </subcellularLocation>
</comment>
<comment type="caution">
    <text evidence="13">The sequence shown here is derived from an EMBL/GenBank/DDBJ whole genome shotgun (WGS) entry which is preliminary data.</text>
</comment>
<dbReference type="InterPro" id="IPR045584">
    <property type="entry name" value="Pilin-like"/>
</dbReference>
<dbReference type="EMBL" id="BAAAEJ010000009">
    <property type="protein sequence ID" value="GAA0398161.1"/>
    <property type="molecule type" value="Genomic_DNA"/>
</dbReference>
<evidence type="ECO:0000256" key="9">
    <source>
        <dbReference type="ARBA" id="ARBA00023136"/>
    </source>
</evidence>
<keyword evidence="4 10" id="KW-1003">Cell membrane</keyword>
<dbReference type="InterPro" id="IPR049179">
    <property type="entry name" value="T2SSK_SAM-like_2nd"/>
</dbReference>
<dbReference type="SUPFAM" id="SSF158544">
    <property type="entry name" value="GspK insert domain-like"/>
    <property type="match status" value="2"/>
</dbReference>
<sequence length="326" mass="35693">MPAERDGMALLTVLLLVAVMAAVCVLILDDVRFTVRRTTNVEHLAEMQAHAAIAESVAAAQIMRLSKTNLRITPITPRWNGQAVSVDTDVGQVQTLVRDAQNCFNLNSLVLGQGEDLRAQEQGIGQFIALGSALGLEPSRVTALADSLTDWMDSDQDVRGAGGAEDSYYASRPKPYRTGGLMLADVSEIRAVKGVDDALYRQLRPYVCALPEARLSRFNLNTMSPEQAPLLVALSQGRMSLGVARAAIRNRPAAGWQSVDAFWTQPVLNEVVADEQMRTQTGLVTRYFDIRIDVQAGDSRAVRSLVLQVMPDGVTRTVIRRWTTEE</sequence>
<proteinExistence type="inferred from homology"/>
<keyword evidence="3 10" id="KW-0813">Transport</keyword>
<keyword evidence="9 10" id="KW-0472">Membrane</keyword>
<evidence type="ECO:0000313" key="14">
    <source>
        <dbReference type="Proteomes" id="UP001500791"/>
    </source>
</evidence>
<evidence type="ECO:0000256" key="2">
    <source>
        <dbReference type="ARBA" id="ARBA00007246"/>
    </source>
</evidence>
<dbReference type="Pfam" id="PF03934">
    <property type="entry name" value="T2SSK"/>
    <property type="match status" value="1"/>
</dbReference>
<dbReference type="RefSeq" id="WP_243862944.1">
    <property type="nucleotide sequence ID" value="NZ_BAAAEJ010000009.1"/>
</dbReference>
<evidence type="ECO:0000256" key="1">
    <source>
        <dbReference type="ARBA" id="ARBA00004533"/>
    </source>
</evidence>
<keyword evidence="7" id="KW-0653">Protein transport</keyword>
<organism evidence="13 14">
    <name type="scientific">Brevundimonas terrae</name>
    <dbReference type="NCBI Taxonomy" id="363631"/>
    <lineage>
        <taxon>Bacteria</taxon>
        <taxon>Pseudomonadati</taxon>
        <taxon>Pseudomonadota</taxon>
        <taxon>Alphaproteobacteria</taxon>
        <taxon>Caulobacterales</taxon>
        <taxon>Caulobacteraceae</taxon>
        <taxon>Brevundimonas</taxon>
    </lineage>
</organism>
<evidence type="ECO:0000256" key="6">
    <source>
        <dbReference type="ARBA" id="ARBA00022692"/>
    </source>
</evidence>
<dbReference type="SUPFAM" id="SSF54523">
    <property type="entry name" value="Pili subunits"/>
    <property type="match status" value="1"/>
</dbReference>
<dbReference type="Proteomes" id="UP001500791">
    <property type="component" value="Unassembled WGS sequence"/>
</dbReference>
<gene>
    <name evidence="13" type="primary">gspK</name>
    <name evidence="13" type="ORF">GCM10009093_25960</name>
</gene>
<dbReference type="NCBIfam" id="NF037980">
    <property type="entry name" value="T2SS_GspK"/>
    <property type="match status" value="1"/>
</dbReference>
<protein>
    <recommendedName>
        <fullName evidence="10">Type II secretion system protein K</fullName>
    </recommendedName>
</protein>